<comment type="caution">
    <text evidence="1">The sequence shown here is derived from an EMBL/GenBank/DDBJ whole genome shotgun (WGS) entry which is preliminary data.</text>
</comment>
<sequence>MKRKINRSQPPPFSFYRRTKEIYPVLLSINTADNLESITCERYFASFTVNHALYTPFILRYVIARSGGCISQADVWAVHTRERYTRKSNMHTYIDECLSLKKIFSQDYHFISIQR</sequence>
<keyword evidence="2" id="KW-1185">Reference proteome</keyword>
<dbReference type="AlphaFoldDB" id="A0AAW2G9H8"/>
<dbReference type="Proteomes" id="UP001430953">
    <property type="component" value="Unassembled WGS sequence"/>
</dbReference>
<organism evidence="1 2">
    <name type="scientific">Cardiocondyla obscurior</name>
    <dbReference type="NCBI Taxonomy" id="286306"/>
    <lineage>
        <taxon>Eukaryota</taxon>
        <taxon>Metazoa</taxon>
        <taxon>Ecdysozoa</taxon>
        <taxon>Arthropoda</taxon>
        <taxon>Hexapoda</taxon>
        <taxon>Insecta</taxon>
        <taxon>Pterygota</taxon>
        <taxon>Neoptera</taxon>
        <taxon>Endopterygota</taxon>
        <taxon>Hymenoptera</taxon>
        <taxon>Apocrita</taxon>
        <taxon>Aculeata</taxon>
        <taxon>Formicoidea</taxon>
        <taxon>Formicidae</taxon>
        <taxon>Myrmicinae</taxon>
        <taxon>Cardiocondyla</taxon>
    </lineage>
</organism>
<gene>
    <name evidence="1" type="ORF">PUN28_006612</name>
</gene>
<proteinExistence type="predicted"/>
<name>A0AAW2G9H8_9HYME</name>
<dbReference type="EMBL" id="JADYXP020000005">
    <property type="protein sequence ID" value="KAL0124866.1"/>
    <property type="molecule type" value="Genomic_DNA"/>
</dbReference>
<accession>A0AAW2G9H8</accession>
<evidence type="ECO:0000313" key="2">
    <source>
        <dbReference type="Proteomes" id="UP001430953"/>
    </source>
</evidence>
<reference evidence="1 2" key="1">
    <citation type="submission" date="2023-03" db="EMBL/GenBank/DDBJ databases">
        <title>High recombination rates correlate with genetic variation in Cardiocondyla obscurior ants.</title>
        <authorList>
            <person name="Errbii M."/>
        </authorList>
    </citation>
    <scope>NUCLEOTIDE SEQUENCE [LARGE SCALE GENOMIC DNA]</scope>
    <source>
        <strain evidence="1">Alpha-2009</strain>
        <tissue evidence="1">Whole body</tissue>
    </source>
</reference>
<protein>
    <submittedName>
        <fullName evidence="1">Uncharacterized protein</fullName>
    </submittedName>
</protein>
<evidence type="ECO:0000313" key="1">
    <source>
        <dbReference type="EMBL" id="KAL0124866.1"/>
    </source>
</evidence>